<evidence type="ECO:0000313" key="2">
    <source>
        <dbReference type="Proteomes" id="UP000037688"/>
    </source>
</evidence>
<sequence length="226" mass="24358">MKTIVIVGAGPGLGMAIGQKFGQNGFQVALVSRNQDKLDNLAAQLKSEGIEASGFAADLYNPEHLTQAFDQIKEKYGFIDVLEFSPTVGQFPPTPAMNVTADNALDQFQGLVLGAIHSVQQVLPAMLERQTGAILFTTGLSAIYPIPMMGNVGIASGGLRNYANNLHTDLAPKGIYVGHLSLGVFIKPDTPTDPKYIADAWYEMYVEKNKAEETFPVGVTPETIVW</sequence>
<dbReference type="SUPFAM" id="SSF51735">
    <property type="entry name" value="NAD(P)-binding Rossmann-fold domains"/>
    <property type="match status" value="1"/>
</dbReference>
<organism evidence="1 2">
    <name type="scientific">Paenibacillus xylanivorans</name>
    <dbReference type="NCBI Taxonomy" id="1705561"/>
    <lineage>
        <taxon>Bacteria</taxon>
        <taxon>Bacillati</taxon>
        <taxon>Bacillota</taxon>
        <taxon>Bacilli</taxon>
        <taxon>Bacillales</taxon>
        <taxon>Paenibacillaceae</taxon>
        <taxon>Paenibacillus</taxon>
    </lineage>
</organism>
<accession>A0A0N0C2B2</accession>
<dbReference type="Gene3D" id="3.40.50.720">
    <property type="entry name" value="NAD(P)-binding Rossmann-like Domain"/>
    <property type="match status" value="1"/>
</dbReference>
<dbReference type="AlphaFoldDB" id="A0A0N0C2B2"/>
<dbReference type="OrthoDB" id="9799818at2"/>
<gene>
    <name evidence="1" type="ORF">AMS66_30010</name>
</gene>
<protein>
    <submittedName>
        <fullName evidence="1">Short-chain dehydrogenase</fullName>
    </submittedName>
</protein>
<dbReference type="PATRIC" id="fig|1705561.3.peg.6344"/>
<name>A0A0N0C2B2_9BACL</name>
<dbReference type="InterPro" id="IPR036291">
    <property type="entry name" value="NAD(P)-bd_dom_sf"/>
</dbReference>
<dbReference type="PANTHER" id="PTHR43431">
    <property type="entry name" value="OXIDOREDUCTASE, SHORT CHAIN DEHYDROGENASE/REDUCTASE FAMILY (AFU_ORTHOLOGUE AFUA_5G14000)"/>
    <property type="match status" value="1"/>
</dbReference>
<dbReference type="CDD" id="cd05233">
    <property type="entry name" value="SDR_c"/>
    <property type="match status" value="1"/>
</dbReference>
<proteinExistence type="predicted"/>
<dbReference type="Proteomes" id="UP000037688">
    <property type="component" value="Unassembled WGS sequence"/>
</dbReference>
<evidence type="ECO:0000313" key="1">
    <source>
        <dbReference type="EMBL" id="KOY12645.1"/>
    </source>
</evidence>
<reference evidence="1 2" key="1">
    <citation type="submission" date="2015-08" db="EMBL/GenBank/DDBJ databases">
        <title>Draft genome sequence of cellulolytic and xylanolytic Paenibacillus sp. A59, isolated from a decaying forest soil from Patagonia, Argentina.</title>
        <authorList>
            <person name="Ghio S."/>
            <person name="Caceres A.M."/>
            <person name="Talia P."/>
            <person name="Grasso D."/>
            <person name="Campos E."/>
        </authorList>
    </citation>
    <scope>NUCLEOTIDE SEQUENCE [LARGE SCALE GENOMIC DNA]</scope>
    <source>
        <strain evidence="1 2">A59</strain>
    </source>
</reference>
<dbReference type="Pfam" id="PF00106">
    <property type="entry name" value="adh_short"/>
    <property type="match status" value="1"/>
</dbReference>
<comment type="caution">
    <text evidence="1">The sequence shown here is derived from an EMBL/GenBank/DDBJ whole genome shotgun (WGS) entry which is preliminary data.</text>
</comment>
<dbReference type="InterPro" id="IPR002347">
    <property type="entry name" value="SDR_fam"/>
</dbReference>
<dbReference type="RefSeq" id="WP_053784267.1">
    <property type="nucleotide sequence ID" value="NZ_LITU01000083.1"/>
</dbReference>
<dbReference type="EMBL" id="LITU01000083">
    <property type="protein sequence ID" value="KOY12645.1"/>
    <property type="molecule type" value="Genomic_DNA"/>
</dbReference>
<keyword evidence="2" id="KW-1185">Reference proteome</keyword>
<dbReference type="PANTHER" id="PTHR43431:SF7">
    <property type="entry name" value="OXIDOREDUCTASE, SHORT CHAIN DEHYDROGENASE_REDUCTASE FAMILY (AFU_ORTHOLOGUE AFUA_5G14000)"/>
    <property type="match status" value="1"/>
</dbReference>